<dbReference type="GO" id="GO:0005351">
    <property type="term" value="F:carbohydrate:proton symporter activity"/>
    <property type="evidence" value="ECO:0007669"/>
    <property type="project" value="TreeGrafter"/>
</dbReference>
<feature type="domain" description="Major facilitator superfamily (MFS) profile" evidence="10">
    <location>
        <begin position="17"/>
        <end position="486"/>
    </location>
</feature>
<dbReference type="Proteomes" id="UP000236621">
    <property type="component" value="Unassembled WGS sequence"/>
</dbReference>
<dbReference type="PROSITE" id="PS00217">
    <property type="entry name" value="SUGAR_TRANSPORT_2"/>
    <property type="match status" value="1"/>
</dbReference>
<reference evidence="11 12" key="1">
    <citation type="submission" date="2017-08" db="EMBL/GenBank/DDBJ databases">
        <title>Harnessing the power of phylogenomics to disentangle the directionality and signatures of interkingdom host jumping in the parasitic fungal genus Tolypocladium.</title>
        <authorList>
            <person name="Quandt C.A."/>
            <person name="Patterson W."/>
            <person name="Spatafora J.W."/>
        </authorList>
    </citation>
    <scope>NUCLEOTIDE SEQUENCE [LARGE SCALE GENOMIC DNA]</scope>
    <source>
        <strain evidence="11 12">CBS 113982</strain>
    </source>
</reference>
<feature type="transmembrane region" description="Helical" evidence="9">
    <location>
        <begin position="312"/>
        <end position="331"/>
    </location>
</feature>
<dbReference type="InterPro" id="IPR036259">
    <property type="entry name" value="MFS_trans_sf"/>
</dbReference>
<feature type="compositionally biased region" description="Basic and acidic residues" evidence="8">
    <location>
        <begin position="542"/>
        <end position="558"/>
    </location>
</feature>
<proteinExistence type="inferred from homology"/>
<evidence type="ECO:0000256" key="9">
    <source>
        <dbReference type="SAM" id="Phobius"/>
    </source>
</evidence>
<dbReference type="InterPro" id="IPR050360">
    <property type="entry name" value="MFS_Sugar_Transporters"/>
</dbReference>
<evidence type="ECO:0000256" key="2">
    <source>
        <dbReference type="ARBA" id="ARBA00010992"/>
    </source>
</evidence>
<keyword evidence="4 9" id="KW-0812">Transmembrane</keyword>
<sequence length="571" mass="61169">MKPYPALPPGSRRLYTLCLHLAVGASIWGYNIGVLSSVLVHPGWTSTLGDPSAAQKGVVTGIYYLGTLLSYVLLSHPLADWLGRRHGALVGTLVLCLGALVMACADGAAALGTMALGRWLCGLGVGVVSTSVPLYQSEVAPAEERGKFVTLNHVGFITGLASGARRVGYGMTYWTGPAGEYWGWRVSILIQLLPALVFAAGLPRLPDTPRWLVQKGDMERARRVLHWLREGTCAAPETTAAHELRAISADVESRRRVGQTSLSLSLSLLREAPLLARLWRAFLLQFMAQMCGATAMKYYLPTLLRALGMDTRLALMAGAVEMTAKIGMAVVEMWVIDRFGRRACLVGGCVVMGVAMLVRSSLAIEGISNHVLTEDAQINGALPLAYPQNANTAADVVCIAFIFIYAMGYSLGLGPAAWVYSSEIFPTSVRARGLNFAASGGSIGSILVAHIWPVGIARLGSGIYFFFMAVNALCVPASKPAPSPPLLPLRHREFPRLTLAQTIWMLYPETKGRALENMDGLFGKSHARNSAVSRDGAARGGEGWHEPHEGGGEARQSAEDSTDEDAPLMGR</sequence>
<dbReference type="InterPro" id="IPR005829">
    <property type="entry name" value="Sugar_transporter_CS"/>
</dbReference>
<dbReference type="Gene3D" id="1.20.1250.20">
    <property type="entry name" value="MFS general substrate transporter like domains"/>
    <property type="match status" value="1"/>
</dbReference>
<evidence type="ECO:0000256" key="7">
    <source>
        <dbReference type="RuleBase" id="RU003346"/>
    </source>
</evidence>
<feature type="region of interest" description="Disordered" evidence="8">
    <location>
        <begin position="529"/>
        <end position="571"/>
    </location>
</feature>
<dbReference type="STRING" id="45235.A0A2K3QCB5"/>
<dbReference type="OrthoDB" id="6612291at2759"/>
<evidence type="ECO:0000256" key="6">
    <source>
        <dbReference type="ARBA" id="ARBA00023136"/>
    </source>
</evidence>
<keyword evidence="3 7" id="KW-0813">Transport</keyword>
<keyword evidence="5 9" id="KW-1133">Transmembrane helix</keyword>
<protein>
    <submittedName>
        <fullName evidence="11">Glucosidase 2 subunit beta</fullName>
    </submittedName>
</protein>
<dbReference type="PRINTS" id="PR00171">
    <property type="entry name" value="SUGRTRNSPORT"/>
</dbReference>
<feature type="compositionally biased region" description="Acidic residues" evidence="8">
    <location>
        <begin position="560"/>
        <end position="571"/>
    </location>
</feature>
<feature type="transmembrane region" description="Helical" evidence="9">
    <location>
        <begin position="181"/>
        <end position="202"/>
    </location>
</feature>
<keyword evidence="12" id="KW-1185">Reference proteome</keyword>
<feature type="transmembrane region" description="Helical" evidence="9">
    <location>
        <begin position="278"/>
        <end position="300"/>
    </location>
</feature>
<name>A0A2K3QCB5_9HYPO</name>
<dbReference type="EMBL" id="NRSZ01000797">
    <property type="protein sequence ID" value="PNY25182.1"/>
    <property type="molecule type" value="Genomic_DNA"/>
</dbReference>
<dbReference type="PANTHER" id="PTHR48022">
    <property type="entry name" value="PLASTIDIC GLUCOSE TRANSPORTER 4"/>
    <property type="match status" value="1"/>
</dbReference>
<evidence type="ECO:0000256" key="8">
    <source>
        <dbReference type="SAM" id="MobiDB-lite"/>
    </source>
</evidence>
<comment type="caution">
    <text evidence="11">The sequence shown here is derived from an EMBL/GenBank/DDBJ whole genome shotgun (WGS) entry which is preliminary data.</text>
</comment>
<evidence type="ECO:0000256" key="3">
    <source>
        <dbReference type="ARBA" id="ARBA00022448"/>
    </source>
</evidence>
<comment type="subcellular location">
    <subcellularLocation>
        <location evidence="1">Membrane</location>
        <topology evidence="1">Multi-pass membrane protein</topology>
    </subcellularLocation>
</comment>
<dbReference type="GO" id="GO:0016020">
    <property type="term" value="C:membrane"/>
    <property type="evidence" value="ECO:0007669"/>
    <property type="project" value="UniProtKB-SubCell"/>
</dbReference>
<dbReference type="InterPro" id="IPR005828">
    <property type="entry name" value="MFS_sugar_transport-like"/>
</dbReference>
<evidence type="ECO:0000256" key="4">
    <source>
        <dbReference type="ARBA" id="ARBA00022692"/>
    </source>
</evidence>
<dbReference type="PANTHER" id="PTHR48022:SF14">
    <property type="entry name" value="MAJOR FACILITATOR SUPERFAMILY (MFS) PROFILE DOMAIN-CONTAINING PROTEIN-RELATED"/>
    <property type="match status" value="1"/>
</dbReference>
<dbReference type="InterPro" id="IPR020846">
    <property type="entry name" value="MFS_dom"/>
</dbReference>
<accession>A0A2K3QCB5</accession>
<evidence type="ECO:0000259" key="10">
    <source>
        <dbReference type="PROSITE" id="PS50850"/>
    </source>
</evidence>
<feature type="transmembrane region" description="Helical" evidence="9">
    <location>
        <begin position="86"/>
        <end position="110"/>
    </location>
</feature>
<feature type="transmembrane region" description="Helical" evidence="9">
    <location>
        <begin position="343"/>
        <end position="364"/>
    </location>
</feature>
<gene>
    <name evidence="11" type="ORF">TCAP_04884</name>
</gene>
<feature type="transmembrane region" description="Helical" evidence="9">
    <location>
        <begin position="393"/>
        <end position="421"/>
    </location>
</feature>
<feature type="transmembrane region" description="Helical" evidence="9">
    <location>
        <begin position="433"/>
        <end position="453"/>
    </location>
</feature>
<dbReference type="AlphaFoldDB" id="A0A2K3QCB5"/>
<comment type="similarity">
    <text evidence="2 7">Belongs to the major facilitator superfamily. Sugar transporter (TC 2.A.1.1) family.</text>
</comment>
<dbReference type="SUPFAM" id="SSF103473">
    <property type="entry name" value="MFS general substrate transporter"/>
    <property type="match status" value="1"/>
</dbReference>
<evidence type="ECO:0000313" key="12">
    <source>
        <dbReference type="Proteomes" id="UP000236621"/>
    </source>
</evidence>
<dbReference type="PROSITE" id="PS50850">
    <property type="entry name" value="MFS"/>
    <property type="match status" value="1"/>
</dbReference>
<organism evidence="11 12">
    <name type="scientific">Tolypocladium capitatum</name>
    <dbReference type="NCBI Taxonomy" id="45235"/>
    <lineage>
        <taxon>Eukaryota</taxon>
        <taxon>Fungi</taxon>
        <taxon>Dikarya</taxon>
        <taxon>Ascomycota</taxon>
        <taxon>Pezizomycotina</taxon>
        <taxon>Sordariomycetes</taxon>
        <taxon>Hypocreomycetidae</taxon>
        <taxon>Hypocreales</taxon>
        <taxon>Ophiocordycipitaceae</taxon>
        <taxon>Tolypocladium</taxon>
    </lineage>
</organism>
<dbReference type="InterPro" id="IPR003663">
    <property type="entry name" value="Sugar/inositol_transpt"/>
</dbReference>
<evidence type="ECO:0000256" key="5">
    <source>
        <dbReference type="ARBA" id="ARBA00022989"/>
    </source>
</evidence>
<evidence type="ECO:0000256" key="1">
    <source>
        <dbReference type="ARBA" id="ARBA00004141"/>
    </source>
</evidence>
<keyword evidence="6 9" id="KW-0472">Membrane</keyword>
<feature type="transmembrane region" description="Helical" evidence="9">
    <location>
        <begin position="53"/>
        <end position="74"/>
    </location>
</feature>
<evidence type="ECO:0000313" key="11">
    <source>
        <dbReference type="EMBL" id="PNY25182.1"/>
    </source>
</evidence>
<feature type="transmembrane region" description="Helical" evidence="9">
    <location>
        <begin position="12"/>
        <end position="33"/>
    </location>
</feature>
<dbReference type="NCBIfam" id="TIGR00879">
    <property type="entry name" value="SP"/>
    <property type="match status" value="1"/>
</dbReference>
<dbReference type="Pfam" id="PF00083">
    <property type="entry name" value="Sugar_tr"/>
    <property type="match status" value="1"/>
</dbReference>